<evidence type="ECO:0000313" key="1">
    <source>
        <dbReference type="EMBL" id="NWF46283.1"/>
    </source>
</evidence>
<sequence length="228" mass="25048">MYIPTAFEEHRPGELQRVLREHPLGALITQGPHGLDANHIPFELIETTGTHGTLRAHVARANPVWREVPADGADVLVIFQASEAYISPNWYPSKPEHHRHVPTWNYQVVHAHGRLRVMDDERFVRGLVARLTREHEQRSQQAKPWTMGDSAPDFINGLLQAIVGIEIDVTRLVGKSKLGQNREVRDRLGAAAGVAGLGNDETAVAMRGAGATCPAVELANVQAPVSNV</sequence>
<name>A0A7Y8GXS7_9BURK</name>
<proteinExistence type="predicted"/>
<gene>
    <name evidence="1" type="ORF">F3K02_13635</name>
</gene>
<dbReference type="AlphaFoldDB" id="A0A7Y8GXS7"/>
<reference evidence="1 2" key="1">
    <citation type="submission" date="2019-09" db="EMBL/GenBank/DDBJ databases">
        <title>Hydrogenophaga aromatica sp. nov., isolated from a para-xylene-degrading enrichment culture.</title>
        <authorList>
            <person name="Tancsics A."/>
            <person name="Banerjee S."/>
        </authorList>
    </citation>
    <scope>NUCLEOTIDE SEQUENCE [LARGE SCALE GENOMIC DNA]</scope>
    <source>
        <strain evidence="1 2">D2P1</strain>
    </source>
</reference>
<dbReference type="EMBL" id="VYGV01000012">
    <property type="protein sequence ID" value="NWF46283.1"/>
    <property type="molecule type" value="Genomic_DNA"/>
</dbReference>
<dbReference type="InterPro" id="IPR012349">
    <property type="entry name" value="Split_barrel_FMN-bd"/>
</dbReference>
<organism evidence="1 2">
    <name type="scientific">Hydrogenophaga aromaticivorans</name>
    <dbReference type="NCBI Taxonomy" id="2610898"/>
    <lineage>
        <taxon>Bacteria</taxon>
        <taxon>Pseudomonadati</taxon>
        <taxon>Pseudomonadota</taxon>
        <taxon>Betaproteobacteria</taxon>
        <taxon>Burkholderiales</taxon>
        <taxon>Comamonadaceae</taxon>
        <taxon>Hydrogenophaga</taxon>
    </lineage>
</organism>
<protein>
    <submittedName>
        <fullName evidence="1">FMN-binding negative transcriptional regulator</fullName>
    </submittedName>
</protein>
<evidence type="ECO:0000313" key="2">
    <source>
        <dbReference type="Proteomes" id="UP000545507"/>
    </source>
</evidence>
<dbReference type="SUPFAM" id="SSF50475">
    <property type="entry name" value="FMN-binding split barrel"/>
    <property type="match status" value="1"/>
</dbReference>
<dbReference type="PANTHER" id="PTHR35802:SF1">
    <property type="entry name" value="PROTEASE SYNTHASE AND SPORULATION PROTEIN PAI 2"/>
    <property type="match status" value="1"/>
</dbReference>
<dbReference type="Pfam" id="PF04299">
    <property type="entry name" value="FMN_bind_2"/>
    <property type="match status" value="1"/>
</dbReference>
<keyword evidence="2" id="KW-1185">Reference proteome</keyword>
<comment type="caution">
    <text evidence="1">The sequence shown here is derived from an EMBL/GenBank/DDBJ whole genome shotgun (WGS) entry which is preliminary data.</text>
</comment>
<dbReference type="InterPro" id="IPR007396">
    <property type="entry name" value="TR_PAI2-type"/>
</dbReference>
<dbReference type="RefSeq" id="WP_177136180.1">
    <property type="nucleotide sequence ID" value="NZ_VYGV01000012.1"/>
</dbReference>
<dbReference type="PANTHER" id="PTHR35802">
    <property type="entry name" value="PROTEASE SYNTHASE AND SPORULATION PROTEIN PAI 2"/>
    <property type="match status" value="1"/>
</dbReference>
<dbReference type="Gene3D" id="2.30.110.10">
    <property type="entry name" value="Electron Transport, Fmn-binding Protein, Chain A"/>
    <property type="match status" value="1"/>
</dbReference>
<dbReference type="PIRSF" id="PIRSF010372">
    <property type="entry name" value="PaiB"/>
    <property type="match status" value="1"/>
</dbReference>
<dbReference type="Proteomes" id="UP000545507">
    <property type="component" value="Unassembled WGS sequence"/>
</dbReference>
<accession>A0A7Y8GXS7</accession>